<dbReference type="PROSITE" id="PS50181">
    <property type="entry name" value="FBOX"/>
    <property type="match status" value="1"/>
</dbReference>
<dbReference type="FunFam" id="1.20.1280.50:FF:000002">
    <property type="entry name" value="F-box only protein 44"/>
    <property type="match status" value="1"/>
</dbReference>
<dbReference type="SMART" id="SM01198">
    <property type="entry name" value="FBA"/>
    <property type="match status" value="1"/>
</dbReference>
<reference evidence="5" key="1">
    <citation type="submission" date="2025-08" db="UniProtKB">
        <authorList>
            <consortium name="RefSeq"/>
        </authorList>
    </citation>
    <scope>IDENTIFICATION</scope>
    <source>
        <strain evidence="5">J_2021</strain>
        <tissue evidence="5">Erythrocytes</tissue>
    </source>
</reference>
<dbReference type="GO" id="GO:0036503">
    <property type="term" value="P:ERAD pathway"/>
    <property type="evidence" value="ECO:0007669"/>
    <property type="project" value="TreeGrafter"/>
</dbReference>
<dbReference type="InterPro" id="IPR036047">
    <property type="entry name" value="F-box-like_dom_sf"/>
</dbReference>
<keyword evidence="4" id="KW-1185">Reference proteome</keyword>
<dbReference type="SUPFAM" id="SSF81383">
    <property type="entry name" value="F-box domain"/>
    <property type="match status" value="1"/>
</dbReference>
<name>A0A8J1LCB6_XENLA</name>
<dbReference type="InterPro" id="IPR039752">
    <property type="entry name" value="F-box_only"/>
</dbReference>
<proteinExistence type="predicted"/>
<dbReference type="CTD" id="108697559"/>
<protein>
    <submittedName>
        <fullName evidence="5">F-box only protein 2 isoform X2</fullName>
    </submittedName>
</protein>
<dbReference type="GO" id="GO:0061630">
    <property type="term" value="F:ubiquitin protein ligase activity"/>
    <property type="evidence" value="ECO:0007669"/>
    <property type="project" value="TreeGrafter"/>
</dbReference>
<dbReference type="Proteomes" id="UP000186698">
    <property type="component" value="Chromosome 7S"/>
</dbReference>
<evidence type="ECO:0000259" key="2">
    <source>
        <dbReference type="PROSITE" id="PS50181"/>
    </source>
</evidence>
<gene>
    <name evidence="5" type="primary">fbxo2.S</name>
</gene>
<sequence>MENFPDDVLIRILSEVSAEELVLVCRLVCSQWKNIIDGFDLWQTKCMQDGFMETEGETEPTNWRTVYFLNKRKRNLLKNNSGEEEFDYWEDLNYGGDGWKIEELPGDNGNDFPLEGIEKYFATSFEYAARSDAGCLYELCVQLLSDNKDIITEYKSEMITIPQFSDASWNQINHTFSGYGPGVRFIRFQHGGQDSVFWKGWYGVRVTNSSVTIQP</sequence>
<feature type="domain" description="FBA" evidence="3">
    <location>
        <begin position="21"/>
        <end position="215"/>
    </location>
</feature>
<dbReference type="GO" id="GO:0006516">
    <property type="term" value="P:glycoprotein catabolic process"/>
    <property type="evidence" value="ECO:0007669"/>
    <property type="project" value="TreeGrafter"/>
</dbReference>
<dbReference type="InterPro" id="IPR001810">
    <property type="entry name" value="F-box_dom"/>
</dbReference>
<dbReference type="PROSITE" id="PS51114">
    <property type="entry name" value="FBA"/>
    <property type="match status" value="1"/>
</dbReference>
<dbReference type="Pfam" id="PF04300">
    <property type="entry name" value="FBA"/>
    <property type="match status" value="2"/>
</dbReference>
<dbReference type="RefSeq" id="XP_041427193.1">
    <property type="nucleotide sequence ID" value="XM_041571259.1"/>
</dbReference>
<dbReference type="SUPFAM" id="SSF49785">
    <property type="entry name" value="Galactose-binding domain-like"/>
    <property type="match status" value="1"/>
</dbReference>
<organism evidence="4 5">
    <name type="scientific">Xenopus laevis</name>
    <name type="common">African clawed frog</name>
    <dbReference type="NCBI Taxonomy" id="8355"/>
    <lineage>
        <taxon>Eukaryota</taxon>
        <taxon>Metazoa</taxon>
        <taxon>Chordata</taxon>
        <taxon>Craniata</taxon>
        <taxon>Vertebrata</taxon>
        <taxon>Euteleostomi</taxon>
        <taxon>Amphibia</taxon>
        <taxon>Batrachia</taxon>
        <taxon>Anura</taxon>
        <taxon>Pipoidea</taxon>
        <taxon>Pipidae</taxon>
        <taxon>Xenopodinae</taxon>
        <taxon>Xenopus</taxon>
        <taxon>Xenopus</taxon>
    </lineage>
</organism>
<dbReference type="PANTHER" id="PTHR12125">
    <property type="entry name" value="F-BOX ONLY PROTEIN 6-LIKE PROTEIN"/>
    <property type="match status" value="1"/>
</dbReference>
<dbReference type="GO" id="GO:0031146">
    <property type="term" value="P:SCF-dependent proteasomal ubiquitin-dependent protein catabolic process"/>
    <property type="evidence" value="ECO:0007669"/>
    <property type="project" value="TreeGrafter"/>
</dbReference>
<dbReference type="GO" id="GO:0005737">
    <property type="term" value="C:cytoplasm"/>
    <property type="evidence" value="ECO:0007669"/>
    <property type="project" value="TreeGrafter"/>
</dbReference>
<dbReference type="Pfam" id="PF00646">
    <property type="entry name" value="F-box"/>
    <property type="match status" value="1"/>
</dbReference>
<dbReference type="InterPro" id="IPR008979">
    <property type="entry name" value="Galactose-bd-like_sf"/>
</dbReference>
<dbReference type="GO" id="GO:0019005">
    <property type="term" value="C:SCF ubiquitin ligase complex"/>
    <property type="evidence" value="ECO:0007669"/>
    <property type="project" value="TreeGrafter"/>
</dbReference>
<dbReference type="FunFam" id="2.60.120.260:FF:000012">
    <property type="entry name" value="F-box only protein 2"/>
    <property type="match status" value="1"/>
</dbReference>
<keyword evidence="1" id="KW-0833">Ubl conjugation pathway</keyword>
<dbReference type="Gene3D" id="2.60.120.260">
    <property type="entry name" value="Galactose-binding domain-like"/>
    <property type="match status" value="2"/>
</dbReference>
<accession>A0A8J1LCB6</accession>
<evidence type="ECO:0000313" key="4">
    <source>
        <dbReference type="Proteomes" id="UP000186698"/>
    </source>
</evidence>
<evidence type="ECO:0000259" key="3">
    <source>
        <dbReference type="PROSITE" id="PS51114"/>
    </source>
</evidence>
<evidence type="ECO:0000313" key="5">
    <source>
        <dbReference type="RefSeq" id="XP_041427193.1"/>
    </source>
</evidence>
<dbReference type="GeneID" id="108697559"/>
<dbReference type="Gene3D" id="1.20.1280.50">
    <property type="match status" value="1"/>
</dbReference>
<dbReference type="InterPro" id="IPR007397">
    <property type="entry name" value="F-box-assoc_dom"/>
</dbReference>
<feature type="domain" description="F-box" evidence="2">
    <location>
        <begin position="1"/>
        <end position="45"/>
    </location>
</feature>
<dbReference type="PANTHER" id="PTHR12125:SF11">
    <property type="entry name" value="F-BOX ONLY PROTEIN 2"/>
    <property type="match status" value="1"/>
</dbReference>
<dbReference type="CDD" id="cd22167">
    <property type="entry name" value="F-box_FBXO2"/>
    <property type="match status" value="1"/>
</dbReference>
<evidence type="ECO:0000256" key="1">
    <source>
        <dbReference type="ARBA" id="ARBA00022786"/>
    </source>
</evidence>
<dbReference type="SMART" id="SM00256">
    <property type="entry name" value="FBOX"/>
    <property type="match status" value="1"/>
</dbReference>
<dbReference type="AlphaFoldDB" id="A0A8J1LCB6"/>